<reference evidence="7" key="1">
    <citation type="submission" date="2016-06" db="EMBL/GenBank/DDBJ databases">
        <authorList>
            <person name="Sutton G."/>
            <person name="Brinkac L."/>
            <person name="Sanka R."/>
            <person name="Adams M."/>
            <person name="Lau E."/>
            <person name="Sam S."/>
            <person name="Sreng N."/>
            <person name="Him V."/>
            <person name="Kerleguer A."/>
            <person name="Cheng S."/>
        </authorList>
    </citation>
    <scope>NUCLEOTIDE SEQUENCE [LARGE SCALE GENOMIC DNA]</scope>
    <source>
        <strain evidence="7">E861</strain>
    </source>
</reference>
<evidence type="ECO:0000256" key="1">
    <source>
        <dbReference type="ARBA" id="ARBA00011051"/>
    </source>
</evidence>
<gene>
    <name evidence="6" type="ORF">A5707_08770</name>
</gene>
<sequence>MSCSRPDIGPPVPLLRIFDVAGALEFYCDYLGFRRDWEHRFEPDLPAYIQVSRSDVVLHLTEHYGDGSPNTVLWIPVGDVDALHAELIGRRHGYSRPGIENDAPGGPTMTVVDPFGNQLRFCQRAGDVEDPQQRHRRSDIRPGAAHLQRQT</sequence>
<dbReference type="CDD" id="cd08349">
    <property type="entry name" value="BLMA_like"/>
    <property type="match status" value="1"/>
</dbReference>
<protein>
    <recommendedName>
        <fullName evidence="2">Bleomycin resistance protein</fullName>
    </recommendedName>
</protein>
<dbReference type="RefSeq" id="WP_065016402.1">
    <property type="nucleotide sequence ID" value="NZ_LZKJ01000197.1"/>
</dbReference>
<dbReference type="PROSITE" id="PS51819">
    <property type="entry name" value="VOC"/>
    <property type="match status" value="1"/>
</dbReference>
<proteinExistence type="inferred from homology"/>
<dbReference type="InterPro" id="IPR029068">
    <property type="entry name" value="Glyas_Bleomycin-R_OHBP_Dase"/>
</dbReference>
<dbReference type="InterPro" id="IPR037523">
    <property type="entry name" value="VOC_core"/>
</dbReference>
<evidence type="ECO:0000256" key="4">
    <source>
        <dbReference type="SAM" id="MobiDB-lite"/>
    </source>
</evidence>
<keyword evidence="3" id="KW-0046">Antibiotic resistance</keyword>
<comment type="caution">
    <text evidence="6">The sequence shown here is derived from an EMBL/GenBank/DDBJ whole genome shotgun (WGS) entry which is preliminary data.</text>
</comment>
<dbReference type="GO" id="GO:0046677">
    <property type="term" value="P:response to antibiotic"/>
    <property type="evidence" value="ECO:0007669"/>
    <property type="project" value="UniProtKB-KW"/>
</dbReference>
<evidence type="ECO:0000256" key="3">
    <source>
        <dbReference type="ARBA" id="ARBA00023251"/>
    </source>
</evidence>
<dbReference type="SUPFAM" id="SSF54593">
    <property type="entry name" value="Glyoxalase/Bleomycin resistance protein/Dihydroxybiphenyl dioxygenase"/>
    <property type="match status" value="1"/>
</dbReference>
<feature type="domain" description="VOC" evidence="5">
    <location>
        <begin position="7"/>
        <end position="124"/>
    </location>
</feature>
<accession>A0A1A2YT41</accession>
<comment type="similarity">
    <text evidence="1">Belongs to the bleomycin resistance protein family.</text>
</comment>
<dbReference type="InterPro" id="IPR000335">
    <property type="entry name" value="Bleomycin-R"/>
</dbReference>
<dbReference type="Pfam" id="PF19581">
    <property type="entry name" value="Glyoxalase_7"/>
    <property type="match status" value="1"/>
</dbReference>
<evidence type="ECO:0000259" key="5">
    <source>
        <dbReference type="PROSITE" id="PS51819"/>
    </source>
</evidence>
<organism evidence="6 7">
    <name type="scientific">Mycobacterium kyorinense</name>
    <dbReference type="NCBI Taxonomy" id="487514"/>
    <lineage>
        <taxon>Bacteria</taxon>
        <taxon>Bacillati</taxon>
        <taxon>Actinomycetota</taxon>
        <taxon>Actinomycetes</taxon>
        <taxon>Mycobacteriales</taxon>
        <taxon>Mycobacteriaceae</taxon>
        <taxon>Mycobacterium</taxon>
    </lineage>
</organism>
<feature type="region of interest" description="Disordered" evidence="4">
    <location>
        <begin position="127"/>
        <end position="151"/>
    </location>
</feature>
<name>A0A1A2YT41_9MYCO</name>
<evidence type="ECO:0000256" key="2">
    <source>
        <dbReference type="ARBA" id="ARBA00021572"/>
    </source>
</evidence>
<dbReference type="EMBL" id="LZKJ01000197">
    <property type="protein sequence ID" value="OBI40613.1"/>
    <property type="molecule type" value="Genomic_DNA"/>
</dbReference>
<evidence type="ECO:0000313" key="7">
    <source>
        <dbReference type="Proteomes" id="UP000093592"/>
    </source>
</evidence>
<dbReference type="Gene3D" id="3.10.180.10">
    <property type="entry name" value="2,3-Dihydroxybiphenyl 1,2-Dioxygenase, domain 1"/>
    <property type="match status" value="1"/>
</dbReference>
<evidence type="ECO:0000313" key="6">
    <source>
        <dbReference type="EMBL" id="OBI40613.1"/>
    </source>
</evidence>
<dbReference type="AlphaFoldDB" id="A0A1A2YT41"/>
<dbReference type="Proteomes" id="UP000093592">
    <property type="component" value="Unassembled WGS sequence"/>
</dbReference>